<evidence type="ECO:0000313" key="1">
    <source>
        <dbReference type="EMBL" id="KAJ0101245.1"/>
    </source>
</evidence>
<gene>
    <name evidence="1" type="ORF">Patl1_06107</name>
</gene>
<comment type="caution">
    <text evidence="1">The sequence shown here is derived from an EMBL/GenBank/DDBJ whole genome shotgun (WGS) entry which is preliminary data.</text>
</comment>
<proteinExistence type="predicted"/>
<keyword evidence="2" id="KW-1185">Reference proteome</keyword>
<organism evidence="1 2">
    <name type="scientific">Pistacia atlantica</name>
    <dbReference type="NCBI Taxonomy" id="434234"/>
    <lineage>
        <taxon>Eukaryota</taxon>
        <taxon>Viridiplantae</taxon>
        <taxon>Streptophyta</taxon>
        <taxon>Embryophyta</taxon>
        <taxon>Tracheophyta</taxon>
        <taxon>Spermatophyta</taxon>
        <taxon>Magnoliopsida</taxon>
        <taxon>eudicotyledons</taxon>
        <taxon>Gunneridae</taxon>
        <taxon>Pentapetalae</taxon>
        <taxon>rosids</taxon>
        <taxon>malvids</taxon>
        <taxon>Sapindales</taxon>
        <taxon>Anacardiaceae</taxon>
        <taxon>Pistacia</taxon>
    </lineage>
</organism>
<name>A0ACC1BQM3_9ROSI</name>
<dbReference type="Proteomes" id="UP001164250">
    <property type="component" value="Chromosome 3"/>
</dbReference>
<accession>A0ACC1BQM3</accession>
<reference evidence="2" key="1">
    <citation type="journal article" date="2023" name="G3 (Bethesda)">
        <title>Genome assembly and association tests identify interacting loci associated with vigor, precocity, and sex in interspecific pistachio rootstocks.</title>
        <authorList>
            <person name="Palmer W."/>
            <person name="Jacygrad E."/>
            <person name="Sagayaradj S."/>
            <person name="Cavanaugh K."/>
            <person name="Han R."/>
            <person name="Bertier L."/>
            <person name="Beede B."/>
            <person name="Kafkas S."/>
            <person name="Golino D."/>
            <person name="Preece J."/>
            <person name="Michelmore R."/>
        </authorList>
    </citation>
    <scope>NUCLEOTIDE SEQUENCE [LARGE SCALE GENOMIC DNA]</scope>
</reference>
<dbReference type="EMBL" id="CM047899">
    <property type="protein sequence ID" value="KAJ0101245.1"/>
    <property type="molecule type" value="Genomic_DNA"/>
</dbReference>
<protein>
    <submittedName>
        <fullName evidence="1">Uncharacterized protein</fullName>
    </submittedName>
</protein>
<sequence length="18" mass="2057">MEKSNPAIPYRPKSLAVR</sequence>
<evidence type="ECO:0000313" key="2">
    <source>
        <dbReference type="Proteomes" id="UP001164250"/>
    </source>
</evidence>